<organism evidence="2 3">
    <name type="scientific">Arcanobacterium phocae</name>
    <dbReference type="NCBI Taxonomy" id="131112"/>
    <lineage>
        <taxon>Bacteria</taxon>
        <taxon>Bacillati</taxon>
        <taxon>Actinomycetota</taxon>
        <taxon>Actinomycetes</taxon>
        <taxon>Actinomycetales</taxon>
        <taxon>Actinomycetaceae</taxon>
        <taxon>Arcanobacterium</taxon>
    </lineage>
</organism>
<dbReference type="STRING" id="131112.SAMN04489737_1074"/>
<dbReference type="EMBL" id="LT629804">
    <property type="protein sequence ID" value="SDU80029.1"/>
    <property type="molecule type" value="Genomic_DNA"/>
</dbReference>
<reference evidence="3" key="1">
    <citation type="submission" date="2016-10" db="EMBL/GenBank/DDBJ databases">
        <authorList>
            <person name="Varghese N."/>
            <person name="Submissions S."/>
        </authorList>
    </citation>
    <scope>NUCLEOTIDE SEQUENCE [LARGE SCALE GENOMIC DNA]</scope>
    <source>
        <strain evidence="3">DSM 10002</strain>
    </source>
</reference>
<sequence length="41" mass="4908">MREEIVSSMFDIWWKHSLVTIVAVIIVFADAFLFRKHEEGR</sequence>
<keyword evidence="1" id="KW-0472">Membrane</keyword>
<proteinExistence type="predicted"/>
<feature type="transmembrane region" description="Helical" evidence="1">
    <location>
        <begin position="12"/>
        <end position="34"/>
    </location>
</feature>
<dbReference type="AlphaFoldDB" id="A0A1H2LGJ4"/>
<keyword evidence="1" id="KW-0812">Transmembrane</keyword>
<evidence type="ECO:0000256" key="1">
    <source>
        <dbReference type="SAM" id="Phobius"/>
    </source>
</evidence>
<evidence type="ECO:0000313" key="3">
    <source>
        <dbReference type="Proteomes" id="UP000214355"/>
    </source>
</evidence>
<gene>
    <name evidence="2" type="ORF">SAMN04489737_1074</name>
</gene>
<protein>
    <submittedName>
        <fullName evidence="2">Uncharacterized protein</fullName>
    </submittedName>
</protein>
<name>A0A1H2LGJ4_9ACTO</name>
<accession>A0A1H2LGJ4</accession>
<keyword evidence="3" id="KW-1185">Reference proteome</keyword>
<dbReference type="Proteomes" id="UP000214355">
    <property type="component" value="Chromosome I"/>
</dbReference>
<keyword evidence="1" id="KW-1133">Transmembrane helix</keyword>
<evidence type="ECO:0000313" key="2">
    <source>
        <dbReference type="EMBL" id="SDU80029.1"/>
    </source>
</evidence>